<keyword evidence="2" id="KW-0472">Membrane</keyword>
<dbReference type="EMBL" id="BAAAQK010000007">
    <property type="protein sequence ID" value="GAA1848320.1"/>
    <property type="molecule type" value="Genomic_DNA"/>
</dbReference>
<gene>
    <name evidence="3" type="ORF">GCM10009836_30020</name>
</gene>
<protein>
    <submittedName>
        <fullName evidence="3">Uncharacterized protein</fullName>
    </submittedName>
</protein>
<accession>A0ABN2N4B3</accession>
<reference evidence="3 4" key="1">
    <citation type="journal article" date="2019" name="Int. J. Syst. Evol. Microbiol.">
        <title>The Global Catalogue of Microorganisms (GCM) 10K type strain sequencing project: providing services to taxonomists for standard genome sequencing and annotation.</title>
        <authorList>
            <consortium name="The Broad Institute Genomics Platform"/>
            <consortium name="The Broad Institute Genome Sequencing Center for Infectious Disease"/>
            <person name="Wu L."/>
            <person name="Ma J."/>
        </authorList>
    </citation>
    <scope>NUCLEOTIDE SEQUENCE [LARGE SCALE GENOMIC DNA]</scope>
    <source>
        <strain evidence="3 4">JCM 16009</strain>
    </source>
</reference>
<keyword evidence="4" id="KW-1185">Reference proteome</keyword>
<feature type="compositionally biased region" description="Low complexity" evidence="1">
    <location>
        <begin position="44"/>
        <end position="57"/>
    </location>
</feature>
<dbReference type="Proteomes" id="UP001500449">
    <property type="component" value="Unassembled WGS sequence"/>
</dbReference>
<feature type="transmembrane region" description="Helical" evidence="2">
    <location>
        <begin position="305"/>
        <end position="326"/>
    </location>
</feature>
<keyword evidence="2" id="KW-1133">Transmembrane helix</keyword>
<feature type="transmembrane region" description="Helical" evidence="2">
    <location>
        <begin position="346"/>
        <end position="370"/>
    </location>
</feature>
<feature type="transmembrane region" description="Helical" evidence="2">
    <location>
        <begin position="423"/>
        <end position="446"/>
    </location>
</feature>
<evidence type="ECO:0000256" key="2">
    <source>
        <dbReference type="SAM" id="Phobius"/>
    </source>
</evidence>
<keyword evidence="2" id="KW-0812">Transmembrane</keyword>
<feature type="transmembrane region" description="Helical" evidence="2">
    <location>
        <begin position="382"/>
        <end position="403"/>
    </location>
</feature>
<feature type="region of interest" description="Disordered" evidence="1">
    <location>
        <begin position="1"/>
        <end position="203"/>
    </location>
</feature>
<name>A0ABN2N4B3_9PSEU</name>
<organism evidence="3 4">
    <name type="scientific">Pseudonocardia ailaonensis</name>
    <dbReference type="NCBI Taxonomy" id="367279"/>
    <lineage>
        <taxon>Bacteria</taxon>
        <taxon>Bacillati</taxon>
        <taxon>Actinomycetota</taxon>
        <taxon>Actinomycetes</taxon>
        <taxon>Pseudonocardiales</taxon>
        <taxon>Pseudonocardiaceae</taxon>
        <taxon>Pseudonocardia</taxon>
    </lineage>
</organism>
<evidence type="ECO:0000313" key="4">
    <source>
        <dbReference type="Proteomes" id="UP001500449"/>
    </source>
</evidence>
<evidence type="ECO:0000313" key="3">
    <source>
        <dbReference type="EMBL" id="GAA1848320.1"/>
    </source>
</evidence>
<comment type="caution">
    <text evidence="3">The sequence shown here is derived from an EMBL/GenBank/DDBJ whole genome shotgun (WGS) entry which is preliminary data.</text>
</comment>
<evidence type="ECO:0000256" key="1">
    <source>
        <dbReference type="SAM" id="MobiDB-lite"/>
    </source>
</evidence>
<feature type="compositionally biased region" description="Low complexity" evidence="1">
    <location>
        <begin position="179"/>
        <end position="188"/>
    </location>
</feature>
<feature type="compositionally biased region" description="Polar residues" evidence="1">
    <location>
        <begin position="1"/>
        <end position="14"/>
    </location>
</feature>
<feature type="compositionally biased region" description="Basic and acidic residues" evidence="1">
    <location>
        <begin position="21"/>
        <end position="30"/>
    </location>
</feature>
<feature type="compositionally biased region" description="Basic and acidic residues" evidence="1">
    <location>
        <begin position="117"/>
        <end position="130"/>
    </location>
</feature>
<sequence>MDSVSAGTPRSSQPVDPPPGEGRRDEDRGGIWRSGRHAAEDRAAAAGRHAPASGPRAADPDGSGQAAHGPAGSPDPSHGPAGSPDPSHGPAGSPDPSHGPAGSPDPEADPATRRIPVRHDDGGAPADLHRTGPQSTGPQDTRPPDTGPQGARPHMAGPQGVHPQGVYPHGAGQQGTGPQGAEPQSSGQQGSGPQGPESLVGSTVHDRSGAALGKVTKIVPGPDGSPWGVVRSRFGGSRTVPLEGATPGDRDGHVSVPVDRRTFRSAPAGGPDAETARHYTGRGALTAAHEYQHERFGGLKVGSAFFGWLVAVGLTVLLGALASLVVRLAGVSPALDAAPGQDPRMLGIAGGIVAVVVMLLAYFAGGYVAGRLARFDGARNGVAVWAMGVVVTVAISIATAVTATGTGLFAALRVPGIAVSGEALTLTGVIALLIAAAVALIGAVAGGKAGERYHRRVDRAAETALAP</sequence>
<proteinExistence type="predicted"/>